<dbReference type="Pfam" id="PF13419">
    <property type="entry name" value="HAD_2"/>
    <property type="match status" value="1"/>
</dbReference>
<dbReference type="SFLD" id="SFLDG01129">
    <property type="entry name" value="C1.5:_HAD__Beta-PGM__Phosphata"/>
    <property type="match status" value="1"/>
</dbReference>
<gene>
    <name evidence="1" type="ORF">GCM10007298_25980</name>
</gene>
<organism evidence="1 2">
    <name type="scientific">Williamsia phyllosphaerae</name>
    <dbReference type="NCBI Taxonomy" id="885042"/>
    <lineage>
        <taxon>Bacteria</taxon>
        <taxon>Bacillati</taxon>
        <taxon>Actinomycetota</taxon>
        <taxon>Actinomycetes</taxon>
        <taxon>Mycobacteriales</taxon>
        <taxon>Nocardiaceae</taxon>
        <taxon>Williamsia</taxon>
    </lineage>
</organism>
<dbReference type="NCBIfam" id="TIGR01549">
    <property type="entry name" value="HAD-SF-IA-v1"/>
    <property type="match status" value="1"/>
</dbReference>
<sequence>MPLTIDPAHPSTLLLFDLDGTITDSFDGIANSFRHALTVVGHPEPDPALIAGIAGPPMMDTLNSLGLDGATADAAMSAYRTRYNDIGWLENSVFPEMAAVLADLQAAGRRMAITTSKNQSTARRILTHFGLADHFEYIAGASDDGSRRTKSDVVAHALNELGVATSDDRTTAVVIIGDREHDIHGAGQFGIPAVLVGWGYALEGESDDARWVVESVEGLREVLGV</sequence>
<dbReference type="Proteomes" id="UP000632454">
    <property type="component" value="Unassembled WGS sequence"/>
</dbReference>
<dbReference type="EMBL" id="BMCS01000001">
    <property type="protein sequence ID" value="GGF28937.1"/>
    <property type="molecule type" value="Genomic_DNA"/>
</dbReference>
<dbReference type="InterPro" id="IPR023198">
    <property type="entry name" value="PGP-like_dom2"/>
</dbReference>
<dbReference type="PANTHER" id="PTHR43434:SF20">
    <property type="entry name" value="5'-NUCLEOTIDASE"/>
    <property type="match status" value="1"/>
</dbReference>
<accession>A0ABQ1UX08</accession>
<dbReference type="SUPFAM" id="SSF56784">
    <property type="entry name" value="HAD-like"/>
    <property type="match status" value="1"/>
</dbReference>
<dbReference type="SFLD" id="SFLDS00003">
    <property type="entry name" value="Haloacid_Dehalogenase"/>
    <property type="match status" value="1"/>
</dbReference>
<dbReference type="InterPro" id="IPR041492">
    <property type="entry name" value="HAD_2"/>
</dbReference>
<evidence type="ECO:0000313" key="1">
    <source>
        <dbReference type="EMBL" id="GGF28937.1"/>
    </source>
</evidence>
<keyword evidence="2" id="KW-1185">Reference proteome</keyword>
<reference evidence="2" key="1">
    <citation type="journal article" date="2019" name="Int. J. Syst. Evol. Microbiol.">
        <title>The Global Catalogue of Microorganisms (GCM) 10K type strain sequencing project: providing services to taxonomists for standard genome sequencing and annotation.</title>
        <authorList>
            <consortium name="The Broad Institute Genomics Platform"/>
            <consortium name="The Broad Institute Genome Sequencing Center for Infectious Disease"/>
            <person name="Wu L."/>
            <person name="Ma J."/>
        </authorList>
    </citation>
    <scope>NUCLEOTIDE SEQUENCE [LARGE SCALE GENOMIC DNA]</scope>
    <source>
        <strain evidence="2">CCM 7855</strain>
    </source>
</reference>
<dbReference type="PANTHER" id="PTHR43434">
    <property type="entry name" value="PHOSPHOGLYCOLATE PHOSPHATASE"/>
    <property type="match status" value="1"/>
</dbReference>
<dbReference type="InterPro" id="IPR036412">
    <property type="entry name" value="HAD-like_sf"/>
</dbReference>
<name>A0ABQ1UX08_9NOCA</name>
<dbReference type="InterPro" id="IPR006439">
    <property type="entry name" value="HAD-SF_hydro_IA"/>
</dbReference>
<evidence type="ECO:0000313" key="2">
    <source>
        <dbReference type="Proteomes" id="UP000632454"/>
    </source>
</evidence>
<protein>
    <submittedName>
        <fullName evidence="1">5'-nucleotidase</fullName>
    </submittedName>
</protein>
<dbReference type="RefSeq" id="WP_188490072.1">
    <property type="nucleotide sequence ID" value="NZ_BMCS01000001.1"/>
</dbReference>
<dbReference type="InterPro" id="IPR050155">
    <property type="entry name" value="HAD-like_hydrolase_sf"/>
</dbReference>
<dbReference type="InterPro" id="IPR023214">
    <property type="entry name" value="HAD_sf"/>
</dbReference>
<dbReference type="Gene3D" id="1.10.150.240">
    <property type="entry name" value="Putative phosphatase, domain 2"/>
    <property type="match status" value="1"/>
</dbReference>
<dbReference type="Gene3D" id="3.40.50.1000">
    <property type="entry name" value="HAD superfamily/HAD-like"/>
    <property type="match status" value="1"/>
</dbReference>
<proteinExistence type="predicted"/>
<comment type="caution">
    <text evidence="1">The sequence shown here is derived from an EMBL/GenBank/DDBJ whole genome shotgun (WGS) entry which is preliminary data.</text>
</comment>